<evidence type="ECO:0000313" key="2">
    <source>
        <dbReference type="Proteomes" id="UP000306038"/>
    </source>
</evidence>
<evidence type="ECO:0008006" key="3">
    <source>
        <dbReference type="Google" id="ProtNLM"/>
    </source>
</evidence>
<gene>
    <name evidence="1" type="ORF">EK417_11160</name>
</gene>
<name>A0ABY2R9U1_9FLAO</name>
<protein>
    <recommendedName>
        <fullName evidence="3">C1q domain-containing protein</fullName>
    </recommendedName>
</protein>
<organism evidence="1 2">
    <name type="scientific">Chryseobacterium candidae</name>
    <dbReference type="NCBI Taxonomy" id="1978493"/>
    <lineage>
        <taxon>Bacteria</taxon>
        <taxon>Pseudomonadati</taxon>
        <taxon>Bacteroidota</taxon>
        <taxon>Flavobacteriia</taxon>
        <taxon>Flavobacteriales</taxon>
        <taxon>Weeksellaceae</taxon>
        <taxon>Chryseobacterium group</taxon>
        <taxon>Chryseobacterium</taxon>
    </lineage>
</organism>
<dbReference type="Proteomes" id="UP000306038">
    <property type="component" value="Unassembled WGS sequence"/>
</dbReference>
<evidence type="ECO:0000313" key="1">
    <source>
        <dbReference type="EMBL" id="THV59381.1"/>
    </source>
</evidence>
<proteinExistence type="predicted"/>
<keyword evidence="2" id="KW-1185">Reference proteome</keyword>
<dbReference type="RefSeq" id="WP_136522202.1">
    <property type="nucleotide sequence ID" value="NZ_SDLV01000021.1"/>
</dbReference>
<dbReference type="EMBL" id="SDLV01000021">
    <property type="protein sequence ID" value="THV59381.1"/>
    <property type="molecule type" value="Genomic_DNA"/>
</dbReference>
<accession>A0ABY2R9U1</accession>
<reference evidence="1 2" key="1">
    <citation type="submission" date="2019-01" db="EMBL/GenBank/DDBJ databases">
        <authorList>
            <person name="B I."/>
            <person name="Ch S."/>
            <person name="Ch V.R."/>
        </authorList>
    </citation>
    <scope>NUCLEOTIDE SEQUENCE [LARGE SCALE GENOMIC DNA]</scope>
    <source>
        <strain evidence="1 2">JC507</strain>
    </source>
</reference>
<sequence>MVKKIFFISTFFFSYEYVFSQVGINTTSPQATIDVKAKTTDGSKPEGLIPPRLTGDQISSADNQYGANQIGTIIYATAPVAVTTTKTKNITSAGYYYFDGVLWNKMSYNANVLLSVNQQNPTYIGNETVILDNNAGIHNIQLPAPSTMNGKILYYRNNSTASGVAGTATFIVNVPINNTTCQPNRGMTLYSDGTAWYVISGV</sequence>
<comment type="caution">
    <text evidence="1">The sequence shown here is derived from an EMBL/GenBank/DDBJ whole genome shotgun (WGS) entry which is preliminary data.</text>
</comment>